<evidence type="ECO:0000256" key="7">
    <source>
        <dbReference type="ARBA" id="ARBA00023146"/>
    </source>
</evidence>
<evidence type="ECO:0000256" key="4">
    <source>
        <dbReference type="ARBA" id="ARBA00022741"/>
    </source>
</evidence>
<evidence type="ECO:0000256" key="1">
    <source>
        <dbReference type="ARBA" id="ARBA00005594"/>
    </source>
</evidence>
<dbReference type="InterPro" id="IPR019499">
    <property type="entry name" value="Val-tRNA_synth_tRNA-bd"/>
</dbReference>
<proteinExistence type="inferred from homology"/>
<dbReference type="GO" id="GO:0005829">
    <property type="term" value="C:cytosol"/>
    <property type="evidence" value="ECO:0007669"/>
    <property type="project" value="TreeGrafter"/>
</dbReference>
<dbReference type="PANTHER" id="PTHR11946:SF109">
    <property type="entry name" value="VALINE--TRNA LIGASE"/>
    <property type="match status" value="1"/>
</dbReference>
<evidence type="ECO:0000259" key="11">
    <source>
        <dbReference type="Pfam" id="PF10458"/>
    </source>
</evidence>
<evidence type="ECO:0000256" key="2">
    <source>
        <dbReference type="ARBA" id="ARBA00013169"/>
    </source>
</evidence>
<keyword evidence="6" id="KW-0648">Protein biosynthesis</keyword>
<sequence length="292" mass="32591">MEVSLNCVFLGKPLSDSFIVDLNKINTINGYTIIWNKKKKALSSIEDSDLMILWKVDIALRDKLKDFNEEQIGNEGVKLVPIESDVDAAIMVNIFQVLNTLMGPYLLFGIRKRKHKLKDFNEEQIGNEGVKLVPIESDVDAAIMVNIFQAARSLIVFSLMPHAASEKIASLLTSQEQSIITLVKGAKSVHVFQKGEAIPTGCALSTVNDEINVLLMVKGFIDIDAEVSKFEKKLDKTIQSLTSLQKNISIPGYENKVPEDVREANDIKLKNYQAEIDALTHSIQNFLKLKDS</sequence>
<feature type="domain" description="Valyl-tRNA synthetase tRNA-binding arm" evidence="11">
    <location>
        <begin position="222"/>
        <end position="285"/>
    </location>
</feature>
<dbReference type="EMBL" id="BLAL01000061">
    <property type="protein sequence ID" value="GES82589.1"/>
    <property type="molecule type" value="Genomic_DNA"/>
</dbReference>
<evidence type="ECO:0000313" key="12">
    <source>
        <dbReference type="EMBL" id="GES82589.1"/>
    </source>
</evidence>
<dbReference type="Proteomes" id="UP000615446">
    <property type="component" value="Unassembled WGS sequence"/>
</dbReference>
<dbReference type="SUPFAM" id="SSF46589">
    <property type="entry name" value="tRNA-binding arm"/>
    <property type="match status" value="1"/>
</dbReference>
<organism evidence="12 13">
    <name type="scientific">Rhizophagus clarus</name>
    <dbReference type="NCBI Taxonomy" id="94130"/>
    <lineage>
        <taxon>Eukaryota</taxon>
        <taxon>Fungi</taxon>
        <taxon>Fungi incertae sedis</taxon>
        <taxon>Mucoromycota</taxon>
        <taxon>Glomeromycotina</taxon>
        <taxon>Glomeromycetes</taxon>
        <taxon>Glomerales</taxon>
        <taxon>Glomeraceae</taxon>
        <taxon>Rhizophagus</taxon>
    </lineage>
</organism>
<dbReference type="InterPro" id="IPR010978">
    <property type="entry name" value="tRNA-bd_arm"/>
</dbReference>
<gene>
    <name evidence="12" type="ORF">RCL2_000978500</name>
</gene>
<dbReference type="AlphaFoldDB" id="A0A8H3LBK7"/>
<dbReference type="InterPro" id="IPR002303">
    <property type="entry name" value="Valyl-tRNA_ligase"/>
</dbReference>
<keyword evidence="5" id="KW-0067">ATP-binding</keyword>
<dbReference type="InterPro" id="IPR037118">
    <property type="entry name" value="Val-tRNA_synth_C_sf"/>
</dbReference>
<accession>A0A8H3LBK7</accession>
<dbReference type="EC" id="6.1.1.9" evidence="2"/>
<evidence type="ECO:0000256" key="3">
    <source>
        <dbReference type="ARBA" id="ARBA00022598"/>
    </source>
</evidence>
<feature type="coiled-coil region" evidence="10">
    <location>
        <begin position="227"/>
        <end position="289"/>
    </location>
</feature>
<dbReference type="OrthoDB" id="5586945at2759"/>
<reference evidence="12" key="1">
    <citation type="submission" date="2019-10" db="EMBL/GenBank/DDBJ databases">
        <title>Conservation and host-specific expression of non-tandemly repeated heterogenous ribosome RNA gene in arbuscular mycorrhizal fungi.</title>
        <authorList>
            <person name="Maeda T."/>
            <person name="Kobayashi Y."/>
            <person name="Nakagawa T."/>
            <person name="Ezawa T."/>
            <person name="Yamaguchi K."/>
            <person name="Bino T."/>
            <person name="Nishimoto Y."/>
            <person name="Shigenobu S."/>
            <person name="Kawaguchi M."/>
        </authorList>
    </citation>
    <scope>NUCLEOTIDE SEQUENCE</scope>
    <source>
        <strain evidence="12">HR1</strain>
    </source>
</reference>
<evidence type="ECO:0000256" key="5">
    <source>
        <dbReference type="ARBA" id="ARBA00022840"/>
    </source>
</evidence>
<dbReference type="FunFam" id="1.10.287.380:FF:000001">
    <property type="entry name" value="Valine--tRNA ligase"/>
    <property type="match status" value="1"/>
</dbReference>
<dbReference type="GO" id="GO:0005524">
    <property type="term" value="F:ATP binding"/>
    <property type="evidence" value="ECO:0007669"/>
    <property type="project" value="UniProtKB-KW"/>
</dbReference>
<comment type="catalytic activity">
    <reaction evidence="9">
        <text>tRNA(Val) + L-valine + ATP = L-valyl-tRNA(Val) + AMP + diphosphate</text>
        <dbReference type="Rhea" id="RHEA:10704"/>
        <dbReference type="Rhea" id="RHEA-COMP:9672"/>
        <dbReference type="Rhea" id="RHEA-COMP:9708"/>
        <dbReference type="ChEBI" id="CHEBI:30616"/>
        <dbReference type="ChEBI" id="CHEBI:33019"/>
        <dbReference type="ChEBI" id="CHEBI:57762"/>
        <dbReference type="ChEBI" id="CHEBI:78442"/>
        <dbReference type="ChEBI" id="CHEBI:78537"/>
        <dbReference type="ChEBI" id="CHEBI:456215"/>
        <dbReference type="EC" id="6.1.1.9"/>
    </reaction>
</comment>
<evidence type="ECO:0000256" key="9">
    <source>
        <dbReference type="ARBA" id="ARBA00047552"/>
    </source>
</evidence>
<comment type="similarity">
    <text evidence="1">Belongs to the class-I aminoacyl-tRNA synthetase family.</text>
</comment>
<dbReference type="PANTHER" id="PTHR11946">
    <property type="entry name" value="VALYL-TRNA SYNTHETASES"/>
    <property type="match status" value="1"/>
</dbReference>
<comment type="caution">
    <text evidence="12">The sequence shown here is derived from an EMBL/GenBank/DDBJ whole genome shotgun (WGS) entry which is preliminary data.</text>
</comment>
<dbReference type="GO" id="GO:0004832">
    <property type="term" value="F:valine-tRNA ligase activity"/>
    <property type="evidence" value="ECO:0007669"/>
    <property type="project" value="UniProtKB-EC"/>
</dbReference>
<evidence type="ECO:0000313" key="13">
    <source>
        <dbReference type="Proteomes" id="UP000615446"/>
    </source>
</evidence>
<evidence type="ECO:0000256" key="8">
    <source>
        <dbReference type="ARBA" id="ARBA00029936"/>
    </source>
</evidence>
<keyword evidence="10" id="KW-0175">Coiled coil</keyword>
<dbReference type="Gene3D" id="1.10.287.380">
    <property type="entry name" value="Valyl-tRNA synthetase, C-terminal domain"/>
    <property type="match status" value="1"/>
</dbReference>
<keyword evidence="3 12" id="KW-0436">Ligase</keyword>
<name>A0A8H3LBK7_9GLOM</name>
<protein>
    <recommendedName>
        <fullName evidence="2">valine--tRNA ligase</fullName>
        <ecNumber evidence="2">6.1.1.9</ecNumber>
    </recommendedName>
    <alternativeName>
        <fullName evidence="8">Valyl-tRNA synthetase</fullName>
    </alternativeName>
</protein>
<evidence type="ECO:0000256" key="10">
    <source>
        <dbReference type="SAM" id="Coils"/>
    </source>
</evidence>
<evidence type="ECO:0000256" key="6">
    <source>
        <dbReference type="ARBA" id="ARBA00022917"/>
    </source>
</evidence>
<dbReference type="Pfam" id="PF10458">
    <property type="entry name" value="Val_tRNA-synt_C"/>
    <property type="match status" value="1"/>
</dbReference>
<keyword evidence="4" id="KW-0547">Nucleotide-binding</keyword>
<keyword evidence="7" id="KW-0030">Aminoacyl-tRNA synthetase</keyword>
<dbReference type="GO" id="GO:0006438">
    <property type="term" value="P:valyl-tRNA aminoacylation"/>
    <property type="evidence" value="ECO:0007669"/>
    <property type="project" value="InterPro"/>
</dbReference>